<accession>A0A3G8ZK43</accession>
<dbReference type="Proteomes" id="UP000268084">
    <property type="component" value="Chromosome"/>
</dbReference>
<sequence>MASPTSPLVGAPDEFLAAVAGLDVAHVRREIELSTLPAPARLAPWTHAVSALIHDTDTDEEIGSGRLVLLHNPEGVAAWEGTFRYVAFLSCEVEGGIARDPLLPDVAWSWLAEVLDQHDVNFTALGGTVTATSSVRFGDIAGSDRTDDVEIRASWTAVGNDSASHMRAFIGLLAIAAGLPPEGVVTLSAAKQSGDQ</sequence>
<reference evidence="1 2" key="2">
    <citation type="submission" date="2018-12" db="EMBL/GenBank/DDBJ databases">
        <title>Nakamurella antarcticus sp. nov., isolated from Antarctica South Shetland Islands soil.</title>
        <authorList>
            <person name="Peng F."/>
        </authorList>
    </citation>
    <scope>NUCLEOTIDE SEQUENCE [LARGE SCALE GENOMIC DNA]</scope>
    <source>
        <strain evidence="1 2">S14-144</strain>
    </source>
</reference>
<keyword evidence="2" id="KW-1185">Reference proteome</keyword>
<dbReference type="KEGG" id="nak:EH165_05605"/>
<reference evidence="1 2" key="1">
    <citation type="submission" date="2018-11" db="EMBL/GenBank/DDBJ databases">
        <authorList>
            <person name="Da X."/>
        </authorList>
    </citation>
    <scope>NUCLEOTIDE SEQUENCE [LARGE SCALE GENOMIC DNA]</scope>
    <source>
        <strain evidence="1 2">S14-144</strain>
    </source>
</reference>
<evidence type="ECO:0000313" key="1">
    <source>
        <dbReference type="EMBL" id="AZI57702.1"/>
    </source>
</evidence>
<dbReference type="EMBL" id="CP034170">
    <property type="protein sequence ID" value="AZI57702.1"/>
    <property type="molecule type" value="Genomic_DNA"/>
</dbReference>
<proteinExistence type="predicted"/>
<dbReference type="Pfam" id="PF11452">
    <property type="entry name" value="DUF3000"/>
    <property type="match status" value="1"/>
</dbReference>
<protein>
    <submittedName>
        <fullName evidence="1">DUF3000 domain-containing protein</fullName>
    </submittedName>
</protein>
<dbReference type="InterPro" id="IPR021555">
    <property type="entry name" value="DUF3000"/>
</dbReference>
<dbReference type="AlphaFoldDB" id="A0A3G8ZK43"/>
<dbReference type="OrthoDB" id="3210980at2"/>
<evidence type="ECO:0000313" key="2">
    <source>
        <dbReference type="Proteomes" id="UP000268084"/>
    </source>
</evidence>
<organism evidence="1 2">
    <name type="scientific">Nakamurella antarctica</name>
    <dbReference type="NCBI Taxonomy" id="1902245"/>
    <lineage>
        <taxon>Bacteria</taxon>
        <taxon>Bacillati</taxon>
        <taxon>Actinomycetota</taxon>
        <taxon>Actinomycetes</taxon>
        <taxon>Nakamurellales</taxon>
        <taxon>Nakamurellaceae</taxon>
        <taxon>Nakamurella</taxon>
    </lineage>
</organism>
<dbReference type="RefSeq" id="WP_124798387.1">
    <property type="nucleotide sequence ID" value="NZ_CP034170.1"/>
</dbReference>
<name>A0A3G8ZK43_9ACTN</name>
<gene>
    <name evidence="1" type="ORF">EH165_05605</name>
</gene>